<evidence type="ECO:0000313" key="1">
    <source>
        <dbReference type="EMBL" id="MRY60860.1"/>
    </source>
</evidence>
<dbReference type="AlphaFoldDB" id="A0A7K0GPP8"/>
<accession>A0A7K0GPP8</accession>
<protein>
    <submittedName>
        <fullName evidence="1">Uncharacterized protein</fullName>
    </submittedName>
</protein>
<sequence length="116" mass="12896">MTGILTLLKRHGRNFTVTEDFEGTYDPVTGEFTGGSSTPKTVRGYFHDSKEGFIFNTQIQDGKRKLILLPIDTSGNPFIPNEGSKVSGQRDTVSITTVDEIMSGEQIIFYICKVQE</sequence>
<reference evidence="1 2" key="1">
    <citation type="journal article" date="2019" name="Nat. Med.">
        <title>A library of human gut bacterial isolates paired with longitudinal multiomics data enables mechanistic microbiome research.</title>
        <authorList>
            <person name="Poyet M."/>
            <person name="Groussin M."/>
            <person name="Gibbons S.M."/>
            <person name="Avila-Pacheco J."/>
            <person name="Jiang X."/>
            <person name="Kearney S.M."/>
            <person name="Perrotta A.R."/>
            <person name="Berdy B."/>
            <person name="Zhao S."/>
            <person name="Lieberman T.D."/>
            <person name="Swanson P.K."/>
            <person name="Smith M."/>
            <person name="Roesemann S."/>
            <person name="Alexander J.E."/>
            <person name="Rich S.A."/>
            <person name="Livny J."/>
            <person name="Vlamakis H."/>
            <person name="Clish C."/>
            <person name="Bullock K."/>
            <person name="Deik A."/>
            <person name="Scott J."/>
            <person name="Pierce K.A."/>
            <person name="Xavier R.J."/>
            <person name="Alm E.J."/>
        </authorList>
    </citation>
    <scope>NUCLEOTIDE SEQUENCE [LARGE SCALE GENOMIC DNA]</scope>
    <source>
        <strain evidence="1 2">BIOML-A41</strain>
    </source>
</reference>
<gene>
    <name evidence="1" type="ORF">GKD59_23920</name>
</gene>
<dbReference type="RefSeq" id="WP_154398466.1">
    <property type="nucleotide sequence ID" value="NZ_WKLT01000208.1"/>
</dbReference>
<name>A0A7K0GPP8_PARDI</name>
<organism evidence="1 2">
    <name type="scientific">Parabacteroides distasonis</name>
    <dbReference type="NCBI Taxonomy" id="823"/>
    <lineage>
        <taxon>Bacteria</taxon>
        <taxon>Pseudomonadati</taxon>
        <taxon>Bacteroidota</taxon>
        <taxon>Bacteroidia</taxon>
        <taxon>Bacteroidales</taxon>
        <taxon>Tannerellaceae</taxon>
        <taxon>Parabacteroides</taxon>
    </lineage>
</organism>
<dbReference type="EMBL" id="WKLT01000208">
    <property type="protein sequence ID" value="MRY60860.1"/>
    <property type="molecule type" value="Genomic_DNA"/>
</dbReference>
<proteinExistence type="predicted"/>
<comment type="caution">
    <text evidence="1">The sequence shown here is derived from an EMBL/GenBank/DDBJ whole genome shotgun (WGS) entry which is preliminary data.</text>
</comment>
<dbReference type="Proteomes" id="UP000463337">
    <property type="component" value="Unassembled WGS sequence"/>
</dbReference>
<evidence type="ECO:0000313" key="2">
    <source>
        <dbReference type="Proteomes" id="UP000463337"/>
    </source>
</evidence>